<dbReference type="InterPro" id="IPR012659">
    <property type="entry name" value="CHP02444"/>
</dbReference>
<evidence type="ECO:0000313" key="3">
    <source>
        <dbReference type="Proteomes" id="UP000054715"/>
    </source>
</evidence>
<evidence type="ECO:0000313" key="1">
    <source>
        <dbReference type="EMBL" id="KTD08057.1"/>
    </source>
</evidence>
<dbReference type="EMBL" id="LNYG01000013">
    <property type="protein sequence ID" value="KTD08057.1"/>
    <property type="molecule type" value="Genomic_DNA"/>
</dbReference>
<keyword evidence="4" id="KW-1185">Reference proteome</keyword>
<organism evidence="1 3">
    <name type="scientific">Legionella jamestowniensis</name>
    <dbReference type="NCBI Taxonomy" id="455"/>
    <lineage>
        <taxon>Bacteria</taxon>
        <taxon>Pseudomonadati</taxon>
        <taxon>Pseudomonadota</taxon>
        <taxon>Gammaproteobacteria</taxon>
        <taxon>Legionellales</taxon>
        <taxon>Legionellaceae</taxon>
        <taxon>Legionella</taxon>
    </lineage>
</organism>
<dbReference type="STRING" id="455.Ljam_2252"/>
<gene>
    <name evidence="2" type="ORF">A8135_03525</name>
    <name evidence="1" type="ORF">Ljam_2252</name>
</gene>
<dbReference type="NCBIfam" id="TIGR02444">
    <property type="entry name" value="TIGR02444 family protein"/>
    <property type="match status" value="1"/>
</dbReference>
<comment type="caution">
    <text evidence="1">The sequence shown here is derived from an EMBL/GenBank/DDBJ whole genome shotgun (WGS) entry which is preliminary data.</text>
</comment>
<dbReference type="RefSeq" id="WP_058450118.1">
    <property type="nucleotide sequence ID" value="NZ_CAAAJF010000013.1"/>
</dbReference>
<sequence>MTYDKPPSDLPTEKNNPFWQFSLKVYQHPDIKKYCLLLQNSKGVNINLLLFCCWLSYLEEPITYTEFKKASVAIKEWDQEVTKSLRHARQYIKTHCHSSMLDHFYKQVLTQEINSEAYQQHLLYSHFSKRVVTHKKDKVTAMRYLYWLFNDMGIVINNELGSLLENFILLTLEIT</sequence>
<dbReference type="Proteomes" id="UP000093336">
    <property type="component" value="Unassembled WGS sequence"/>
</dbReference>
<dbReference type="EMBL" id="LYOZ01000045">
    <property type="protein sequence ID" value="OCH97338.1"/>
    <property type="molecule type" value="Genomic_DNA"/>
</dbReference>
<reference evidence="1 3" key="1">
    <citation type="submission" date="2015-11" db="EMBL/GenBank/DDBJ databases">
        <title>Genomic analysis of 38 Legionella species identifies large and diverse effector repertoires.</title>
        <authorList>
            <person name="Burstein D."/>
            <person name="Amaro F."/>
            <person name="Zusman T."/>
            <person name="Lifshitz Z."/>
            <person name="Cohen O."/>
            <person name="Gilbert J.A."/>
            <person name="Pupko T."/>
            <person name="Shuman H.A."/>
            <person name="Segal G."/>
        </authorList>
    </citation>
    <scope>NUCLEOTIDE SEQUENCE [LARGE SCALE GENOMIC DNA]</scope>
    <source>
        <strain evidence="1 3">JA-26-G1-E2</strain>
    </source>
</reference>
<dbReference type="OrthoDB" id="5795846at2"/>
<dbReference type="PATRIC" id="fig|455.5.peg.2372"/>
<accession>A0A0W0UKK2</accession>
<dbReference type="Proteomes" id="UP000054715">
    <property type="component" value="Unassembled WGS sequence"/>
</dbReference>
<dbReference type="Pfam" id="PF09523">
    <property type="entry name" value="DUF2390"/>
    <property type="match status" value="1"/>
</dbReference>
<evidence type="ECO:0000313" key="4">
    <source>
        <dbReference type="Proteomes" id="UP000093336"/>
    </source>
</evidence>
<proteinExistence type="predicted"/>
<protein>
    <submittedName>
        <fullName evidence="2">TIGR02444 family protein</fullName>
    </submittedName>
</protein>
<reference evidence="2 4" key="2">
    <citation type="submission" date="2016-05" db="EMBL/GenBank/DDBJ databases">
        <authorList>
            <person name="Prochazka B."/>
            <person name="Indra A."/>
            <person name="Hasenberger P."/>
            <person name="Blaschitz M."/>
            <person name="Wagner L."/>
            <person name="Wewalka G."/>
            <person name="Sorschag S."/>
            <person name="Schmid D."/>
            <person name="Ruppitsch W."/>
        </authorList>
    </citation>
    <scope>NUCLEOTIDE SEQUENCE [LARGE SCALE GENOMIC DNA]</scope>
    <source>
        <strain evidence="2 4">974010_12</strain>
    </source>
</reference>
<evidence type="ECO:0000313" key="2">
    <source>
        <dbReference type="EMBL" id="OCH97338.1"/>
    </source>
</evidence>
<dbReference type="AlphaFoldDB" id="A0A0W0UKK2"/>
<name>A0A0W0UKK2_9GAMM</name>